<dbReference type="EMBL" id="RCXO01000043">
    <property type="protein sequence ID" value="RYT75334.1"/>
    <property type="molecule type" value="Genomic_DNA"/>
</dbReference>
<gene>
    <name evidence="2" type="ORF">DWX27_14795</name>
    <name evidence="3" type="ORF">EAJ06_21890</name>
</gene>
<evidence type="ECO:0000313" key="2">
    <source>
        <dbReference type="EMBL" id="RGT50094.1"/>
    </source>
</evidence>
<dbReference type="EMBL" id="QRWT01000016">
    <property type="protein sequence ID" value="RGT50094.1"/>
    <property type="molecule type" value="Genomic_DNA"/>
</dbReference>
<dbReference type="OrthoDB" id="9816206at2"/>
<evidence type="ECO:0000313" key="3">
    <source>
        <dbReference type="EMBL" id="RYT75334.1"/>
    </source>
</evidence>
<accession>A0A3E4L3E2</accession>
<dbReference type="Proteomes" id="UP000291191">
    <property type="component" value="Unassembled WGS sequence"/>
</dbReference>
<evidence type="ECO:0000313" key="5">
    <source>
        <dbReference type="Proteomes" id="UP000291191"/>
    </source>
</evidence>
<organism evidence="3 5">
    <name type="scientific">Bacteroides intestinalis</name>
    <dbReference type="NCBI Taxonomy" id="329854"/>
    <lineage>
        <taxon>Bacteria</taxon>
        <taxon>Pseudomonadati</taxon>
        <taxon>Bacteroidota</taxon>
        <taxon>Bacteroidia</taxon>
        <taxon>Bacteroidales</taxon>
        <taxon>Bacteroidaceae</taxon>
        <taxon>Bacteroides</taxon>
    </lineage>
</organism>
<proteinExistence type="predicted"/>
<sequence length="191" mass="22329">MDDLIIIENKIYEIRGQKVMLDFDLAEMYEVETKYLKQMVRRNAERFPEDFMFQLSNEEVNCLISSLRLQIATSNKGGTRYSPFAFTEQGVAMLSGILRSPKAIEVNINIMRAFVRMRQYLLSHTPKKELDELRERIEYLEEDVTSDRGSYEKQFDELFSAFAKLSAAIQVKSTPMGRIEIKGFRKENDNK</sequence>
<keyword evidence="5" id="KW-1185">Reference proteome</keyword>
<dbReference type="RefSeq" id="WP_115503642.1">
    <property type="nucleotide sequence ID" value="NZ_CABMMK010000008.1"/>
</dbReference>
<feature type="domain" description="KilA-N DNA-binding" evidence="1">
    <location>
        <begin position="9"/>
        <end position="97"/>
    </location>
</feature>
<name>A0A3E4L3E2_9BACE</name>
<evidence type="ECO:0000313" key="4">
    <source>
        <dbReference type="Proteomes" id="UP000284772"/>
    </source>
</evidence>
<comment type="caution">
    <text evidence="3">The sequence shown here is derived from an EMBL/GenBank/DDBJ whole genome shotgun (WGS) entry which is preliminary data.</text>
</comment>
<dbReference type="Proteomes" id="UP000284772">
    <property type="component" value="Unassembled WGS sequence"/>
</dbReference>
<reference evidence="3 5" key="2">
    <citation type="journal article" date="2019" name="Science, e1252229">
        <title>Invertible promoters mediate bacterial phase variation, antibiotic resistance, and host adaptation in the gut.</title>
        <authorList>
            <person name="Jiang X."/>
            <person name="Hall A.B."/>
            <person name="Arthur T.D."/>
            <person name="Plichta D.R."/>
            <person name="Covington C.T."/>
            <person name="Poyet M."/>
            <person name="Crothers J."/>
            <person name="Moses P.L."/>
            <person name="Tolonen A.C."/>
            <person name="Vlamakis H."/>
            <person name="Alm E.J."/>
            <person name="Xavier R.J."/>
        </authorList>
    </citation>
    <scope>NUCLEOTIDE SEQUENCE [LARGE SCALE GENOMIC DNA]</scope>
    <source>
        <strain evidence="3">Bf_0095</strain>
        <strain evidence="5">bf_0095</strain>
    </source>
</reference>
<reference evidence="2 4" key="1">
    <citation type="submission" date="2018-08" db="EMBL/GenBank/DDBJ databases">
        <title>A genome reference for cultivated species of the human gut microbiota.</title>
        <authorList>
            <person name="Zou Y."/>
            <person name="Xue W."/>
            <person name="Luo G."/>
        </authorList>
    </citation>
    <scope>NUCLEOTIDE SEQUENCE [LARGE SCALE GENOMIC DNA]</scope>
    <source>
        <strain evidence="2 4">AF19-10AC</strain>
    </source>
</reference>
<dbReference type="InterPro" id="IPR018873">
    <property type="entry name" value="KilA-N_DNA-bd_domain"/>
</dbReference>
<dbReference type="Pfam" id="PF10543">
    <property type="entry name" value="ORF6N"/>
    <property type="match status" value="1"/>
</dbReference>
<protein>
    <submittedName>
        <fullName evidence="3">ORF6N domain-containing protein</fullName>
    </submittedName>
</protein>
<dbReference type="AlphaFoldDB" id="A0A3E4L3E2"/>
<evidence type="ECO:0000259" key="1">
    <source>
        <dbReference type="Pfam" id="PF10543"/>
    </source>
</evidence>